<organism evidence="3 4">
    <name type="scientific">Trypanosoma cruzi marinkellei</name>
    <dbReference type="NCBI Taxonomy" id="85056"/>
    <lineage>
        <taxon>Eukaryota</taxon>
        <taxon>Discoba</taxon>
        <taxon>Euglenozoa</taxon>
        <taxon>Kinetoplastea</taxon>
        <taxon>Metakinetoplastina</taxon>
        <taxon>Trypanosomatida</taxon>
        <taxon>Trypanosomatidae</taxon>
        <taxon>Trypanosoma</taxon>
        <taxon>Schizotrypanum</taxon>
    </lineage>
</organism>
<gene>
    <name evidence="3" type="ORF">MOQ_000982</name>
</gene>
<feature type="compositionally biased region" description="Polar residues" evidence="1">
    <location>
        <begin position="166"/>
        <end position="185"/>
    </location>
</feature>
<evidence type="ECO:0000313" key="4">
    <source>
        <dbReference type="Proteomes" id="UP000007350"/>
    </source>
</evidence>
<accession>K2NHD7</accession>
<dbReference type="AlphaFoldDB" id="K2NHD7"/>
<feature type="region of interest" description="Disordered" evidence="1">
    <location>
        <begin position="66"/>
        <end position="256"/>
    </location>
</feature>
<dbReference type="Proteomes" id="UP000007350">
    <property type="component" value="Unassembled WGS sequence"/>
</dbReference>
<keyword evidence="4" id="KW-1185">Reference proteome</keyword>
<sequence length="256" mass="25319">MAMMMAGRVLLVCALCVLWCGAGGGDAWSLNSSDGRPDERYYGANGTYCKAFPGTFPSCNKKIETNTANLPDSSVKGGSGVQKEGEADAQLGRSGPAGMPGKVLKGSDAGNPGALDGINNLNTQAGEEKTAPAPSITSPASPPLQGEQKPETGKVPGPPTAPKKPTNLTKPTNPDQSATLGGTTELQSAQSPLQSQPPAGEKTTATGDISPEPETAAASDATGSTPAGCDAEPASPSPAGQAAASGPGENSAAEGT</sequence>
<protein>
    <submittedName>
        <fullName evidence="3">Mucin-associated surface protein (MASP), putative</fullName>
    </submittedName>
</protein>
<feature type="non-terminal residue" evidence="3">
    <location>
        <position position="256"/>
    </location>
</feature>
<name>K2NHD7_TRYCR</name>
<feature type="signal peptide" evidence="2">
    <location>
        <begin position="1"/>
        <end position="27"/>
    </location>
</feature>
<feature type="compositionally biased region" description="Low complexity" evidence="1">
    <location>
        <begin position="231"/>
        <end position="249"/>
    </location>
</feature>
<dbReference type="EMBL" id="AHKC01004981">
    <property type="protein sequence ID" value="EKF38805.1"/>
    <property type="molecule type" value="Genomic_DNA"/>
</dbReference>
<comment type="caution">
    <text evidence="3">The sequence shown here is derived from an EMBL/GenBank/DDBJ whole genome shotgun (WGS) entry which is preliminary data.</text>
</comment>
<keyword evidence="2" id="KW-0732">Signal</keyword>
<feature type="compositionally biased region" description="Low complexity" evidence="1">
    <location>
        <begin position="186"/>
        <end position="199"/>
    </location>
</feature>
<proteinExistence type="predicted"/>
<evidence type="ECO:0000256" key="2">
    <source>
        <dbReference type="SAM" id="SignalP"/>
    </source>
</evidence>
<evidence type="ECO:0000313" key="3">
    <source>
        <dbReference type="EMBL" id="EKF38805.1"/>
    </source>
</evidence>
<reference evidence="3 4" key="1">
    <citation type="journal article" date="2012" name="BMC Genomics">
        <title>Comparative genomic analysis of human infective Trypanosoma cruzi lineages with the bat-restricted subspecies T. cruzi marinkellei.</title>
        <authorList>
            <person name="Franzen O."/>
            <person name="Talavera-Lopez C."/>
            <person name="Ochaya S."/>
            <person name="Butler C.E."/>
            <person name="Messenger L.A."/>
            <person name="Lewis M.D."/>
            <person name="Llewellyn M.S."/>
            <person name="Marinkelle C.J."/>
            <person name="Tyler K.M."/>
            <person name="Miles M.A."/>
            <person name="Andersson B."/>
        </authorList>
    </citation>
    <scope>NUCLEOTIDE SEQUENCE [LARGE SCALE GENOMIC DNA]</scope>
    <source>
        <strain evidence="3 4">B7</strain>
    </source>
</reference>
<evidence type="ECO:0000256" key="1">
    <source>
        <dbReference type="SAM" id="MobiDB-lite"/>
    </source>
</evidence>
<feature type="chain" id="PRO_5003862286" evidence="2">
    <location>
        <begin position="28"/>
        <end position="256"/>
    </location>
</feature>